<dbReference type="EMBL" id="PIQN01000003">
    <property type="protein sequence ID" value="PKA44565.1"/>
    <property type="molecule type" value="Genomic_DNA"/>
</dbReference>
<geneLocation type="plasmid" evidence="2 4">
    <name>pWSM1592_1</name>
</geneLocation>
<reference evidence="1 3" key="1">
    <citation type="submission" date="2017-11" db="EMBL/GenBank/DDBJ databases">
        <authorList>
            <person name="Han C.G."/>
        </authorList>
    </citation>
    <scope>NUCLEOTIDE SEQUENCE [LARGE SCALE GENOMIC DNA]</scope>
    <source>
        <strain evidence="1 3">HCNT1</strain>
    </source>
</reference>
<keyword evidence="2" id="KW-0614">Plasmid</keyword>
<reference evidence="2" key="3">
    <citation type="submission" date="2022-09" db="EMBL/GenBank/DDBJ databases">
        <title>Australian commercial rhizobial inoculants.</title>
        <authorList>
            <person name="Kohlmeier M.G."/>
            <person name="O'Hara G.W."/>
            <person name="Colombi E."/>
            <person name="Ramsay J.P."/>
            <person name="Terpolilli J."/>
        </authorList>
    </citation>
    <scope>NUCLEOTIDE SEQUENCE</scope>
    <source>
        <strain evidence="2">WSM1592</strain>
        <plasmid evidence="2">pWSM1592_1</plasmid>
    </source>
</reference>
<dbReference type="EMBL" id="CP104144">
    <property type="protein sequence ID" value="UWU17926.1"/>
    <property type="molecule type" value="Genomic_DNA"/>
</dbReference>
<dbReference type="STRING" id="1041146.GCA_000427985_01968"/>
<dbReference type="Proteomes" id="UP000232164">
    <property type="component" value="Unassembled WGS sequence"/>
</dbReference>
<evidence type="ECO:0000313" key="4">
    <source>
        <dbReference type="Proteomes" id="UP001060123"/>
    </source>
</evidence>
<evidence type="ECO:0000313" key="1">
    <source>
        <dbReference type="EMBL" id="PKA44565.1"/>
    </source>
</evidence>
<reference evidence="1 3" key="2">
    <citation type="submission" date="2017-12" db="EMBL/GenBank/DDBJ databases">
        <title>Genome sequence of Rhizobium sullae HCNT1 isolated from Sulla coronaria nodules and featuring peculiar denitrification phenotypes.</title>
        <authorList>
            <person name="De Diego-Diaz B."/>
            <person name="Treu L."/>
            <person name="Campanaro S."/>
            <person name="Da Silva Duarte V."/>
            <person name="Basaglia M."/>
            <person name="Favaro L."/>
            <person name="Casella S."/>
            <person name="Squartini A."/>
        </authorList>
    </citation>
    <scope>NUCLEOTIDE SEQUENCE [LARGE SCALE GENOMIC DNA]</scope>
    <source>
        <strain evidence="1 3">HCNT1</strain>
    </source>
</reference>
<accession>A0A2N0DEN6</accession>
<name>A0A2N0DEN6_RHISU</name>
<evidence type="ECO:0000313" key="3">
    <source>
        <dbReference type="Proteomes" id="UP000232164"/>
    </source>
</evidence>
<dbReference type="AlphaFoldDB" id="A0A2N0DEN6"/>
<keyword evidence="4" id="KW-1185">Reference proteome</keyword>
<sequence length="280" mass="30600">MSSIRQANTHRNAPRAIAAALQRAAGIVRRATRPLLAVPITLGIGIALPGRSQAYDTTLDKMTPDLEIRYALSALPPALRGKAAVYVLNLAKGYALAKQGSSGLACLVERTAWELADFRNDIYIPLCYDAAGTNAHFKVILDVAELRAQGMSPTALKSEIEKRYADKTYGIPEGPGLSYMVSPIMRTVGPPDMDVHTMTMPHFMFYAPNVTNEDIGALPDLGNPASLLNPFIDRQGIDQQSYIIQLVGEAEKVKILAVEKTLLNELCEYREVLCLAHTRH</sequence>
<protein>
    <submittedName>
        <fullName evidence="1">Uncharacterized protein</fullName>
    </submittedName>
</protein>
<organism evidence="1 3">
    <name type="scientific">Rhizobium sullae</name>
    <name type="common">Rhizobium hedysari</name>
    <dbReference type="NCBI Taxonomy" id="50338"/>
    <lineage>
        <taxon>Bacteria</taxon>
        <taxon>Pseudomonadati</taxon>
        <taxon>Pseudomonadota</taxon>
        <taxon>Alphaproteobacteria</taxon>
        <taxon>Hyphomicrobiales</taxon>
        <taxon>Rhizobiaceae</taxon>
        <taxon>Rhizobium/Agrobacterium group</taxon>
        <taxon>Rhizobium</taxon>
    </lineage>
</organism>
<evidence type="ECO:0000313" key="2">
    <source>
        <dbReference type="EMBL" id="UWU17926.1"/>
    </source>
</evidence>
<gene>
    <name evidence="1" type="ORF">CWR43_01465</name>
    <name evidence="2" type="ORF">N2599_21680</name>
</gene>
<dbReference type="Proteomes" id="UP001060123">
    <property type="component" value="Plasmid pWSM1592_1"/>
</dbReference>
<dbReference type="RefSeq" id="WP_027511368.1">
    <property type="nucleotide sequence ID" value="NZ_CP104144.1"/>
</dbReference>
<proteinExistence type="predicted"/>